<dbReference type="PANTHER" id="PTHR48100:SF1">
    <property type="entry name" value="HISTIDINE PHOSPHATASE FAMILY PROTEIN-RELATED"/>
    <property type="match status" value="1"/>
</dbReference>
<dbReference type="Pfam" id="PF00300">
    <property type="entry name" value="His_Phos_1"/>
    <property type="match status" value="1"/>
</dbReference>
<keyword evidence="1" id="KW-0324">Glycolysis</keyword>
<evidence type="ECO:0000256" key="2">
    <source>
        <dbReference type="ARBA" id="ARBA00023235"/>
    </source>
</evidence>
<gene>
    <name evidence="4" type="ORF">KAR29_04545</name>
</gene>
<feature type="binding site" evidence="3">
    <location>
        <position position="100"/>
    </location>
    <ligand>
        <name>substrate</name>
    </ligand>
</feature>
<dbReference type="RefSeq" id="WP_274374449.1">
    <property type="nucleotide sequence ID" value="NZ_CP072943.1"/>
</dbReference>
<sequence length="216" mass="24470">MRQREETKTTIILARHGESEGNERALFRGRRDFPLTERGVSQARALAQALIPLSVTRVFTSPLSRALATAQSIAEAVAAPLETIQGFTNMALGPWEGHSKEEVAQNYAEEWELWLRNPERLRLPGAETLDQVQSRAYSNLQHLINRHRGETLVIVSHRTVLKPLVAACLAIAEPYFWRLHFDTASCSRLLFEGKRGFTLVSLNETHHLDTFTSEWV</sequence>
<dbReference type="SMART" id="SM00855">
    <property type="entry name" value="PGAM"/>
    <property type="match status" value="1"/>
</dbReference>
<dbReference type="Gene3D" id="3.40.50.1240">
    <property type="entry name" value="Phosphoglycerate mutase-like"/>
    <property type="match status" value="1"/>
</dbReference>
<accession>A0A9Q7APL0</accession>
<keyword evidence="5" id="KW-1185">Reference proteome</keyword>
<evidence type="ECO:0000256" key="1">
    <source>
        <dbReference type="ARBA" id="ARBA00023152"/>
    </source>
</evidence>
<keyword evidence="2" id="KW-0413">Isomerase</keyword>
<dbReference type="EMBL" id="CP072943">
    <property type="protein sequence ID" value="QTX33172.1"/>
    <property type="molecule type" value="Genomic_DNA"/>
</dbReference>
<proteinExistence type="predicted"/>
<dbReference type="InterPro" id="IPR013078">
    <property type="entry name" value="His_Pase_superF_clade-1"/>
</dbReference>
<reference evidence="5" key="1">
    <citation type="submission" date="2021-04" db="EMBL/GenBank/DDBJ databases">
        <title>A novel Synergistetes isolate from a pyrite-forming mixed culture.</title>
        <authorList>
            <person name="Bunk B."/>
            <person name="Sproer C."/>
            <person name="Spring S."/>
            <person name="Pester M."/>
        </authorList>
    </citation>
    <scope>NUCLEOTIDE SEQUENCE [LARGE SCALE GENOMIC DNA]</scope>
    <source>
        <strain evidence="5">J.5.4.2-T.3.5.2</strain>
    </source>
</reference>
<evidence type="ECO:0000313" key="5">
    <source>
        <dbReference type="Proteomes" id="UP000671879"/>
    </source>
</evidence>
<evidence type="ECO:0000313" key="4">
    <source>
        <dbReference type="EMBL" id="QTX33172.1"/>
    </source>
</evidence>
<dbReference type="InterPro" id="IPR029033">
    <property type="entry name" value="His_PPase_superfam"/>
</dbReference>
<dbReference type="SUPFAM" id="SSF53254">
    <property type="entry name" value="Phosphoglycerate mutase-like"/>
    <property type="match status" value="1"/>
</dbReference>
<dbReference type="KEGG" id="aram:KAR29_04545"/>
<dbReference type="PANTHER" id="PTHR48100">
    <property type="entry name" value="BROAD-SPECIFICITY PHOSPHATASE YOR283W-RELATED"/>
    <property type="match status" value="1"/>
</dbReference>
<evidence type="ECO:0000256" key="3">
    <source>
        <dbReference type="PIRSR" id="PIRSR613078-2"/>
    </source>
</evidence>
<organism evidence="4 5">
    <name type="scientific">Aminithiophilus ramosus</name>
    <dbReference type="NCBI Taxonomy" id="3029084"/>
    <lineage>
        <taxon>Bacteria</taxon>
        <taxon>Thermotogati</taxon>
        <taxon>Synergistota</taxon>
        <taxon>Synergistia</taxon>
        <taxon>Synergistales</taxon>
        <taxon>Aminithiophilaceae</taxon>
        <taxon>Aminithiophilus</taxon>
    </lineage>
</organism>
<dbReference type="GO" id="GO:0016791">
    <property type="term" value="F:phosphatase activity"/>
    <property type="evidence" value="ECO:0007669"/>
    <property type="project" value="TreeGrafter"/>
</dbReference>
<feature type="binding site" evidence="3">
    <location>
        <position position="65"/>
    </location>
    <ligand>
        <name>substrate</name>
    </ligand>
</feature>
<dbReference type="GO" id="GO:0005737">
    <property type="term" value="C:cytoplasm"/>
    <property type="evidence" value="ECO:0007669"/>
    <property type="project" value="TreeGrafter"/>
</dbReference>
<protein>
    <submittedName>
        <fullName evidence="4">Histidine phosphatase family protein</fullName>
    </submittedName>
</protein>
<name>A0A9Q7APL0_9BACT</name>
<feature type="binding site" evidence="3">
    <location>
        <begin position="15"/>
        <end position="22"/>
    </location>
    <ligand>
        <name>substrate</name>
    </ligand>
</feature>
<dbReference type="InterPro" id="IPR050275">
    <property type="entry name" value="PGM_Phosphatase"/>
</dbReference>
<dbReference type="Proteomes" id="UP000671879">
    <property type="component" value="Chromosome"/>
</dbReference>
<dbReference type="CDD" id="cd07067">
    <property type="entry name" value="HP_PGM_like"/>
    <property type="match status" value="1"/>
</dbReference>
<dbReference type="InterPro" id="IPR001345">
    <property type="entry name" value="PG/BPGM_mutase_AS"/>
</dbReference>
<dbReference type="AlphaFoldDB" id="A0A9Q7APL0"/>
<dbReference type="PROSITE" id="PS00175">
    <property type="entry name" value="PG_MUTASE"/>
    <property type="match status" value="1"/>
</dbReference>